<evidence type="ECO:0000313" key="6">
    <source>
        <dbReference type="Proteomes" id="UP000777482"/>
    </source>
</evidence>
<dbReference type="EMBL" id="PUHQ01000012">
    <property type="protein sequence ID" value="KAG0664767.1"/>
    <property type="molecule type" value="Genomic_DNA"/>
</dbReference>
<feature type="transmembrane region" description="Helical" evidence="2">
    <location>
        <begin position="678"/>
        <end position="699"/>
    </location>
</feature>
<feature type="region of interest" description="Disordered" evidence="1">
    <location>
        <begin position="81"/>
        <end position="165"/>
    </location>
</feature>
<dbReference type="InterPro" id="IPR001173">
    <property type="entry name" value="Glyco_trans_2-like"/>
</dbReference>
<dbReference type="Pfam" id="PF01757">
    <property type="entry name" value="Acyl_transf_3"/>
    <property type="match status" value="1"/>
</dbReference>
<feature type="transmembrane region" description="Helical" evidence="2">
    <location>
        <begin position="1166"/>
        <end position="1189"/>
    </location>
</feature>
<keyword evidence="2" id="KW-0472">Membrane</keyword>
<comment type="caution">
    <text evidence="5">The sequence shown here is derived from an EMBL/GenBank/DDBJ whole genome shotgun (WGS) entry which is preliminary data.</text>
</comment>
<dbReference type="PANTHER" id="PTHR16779">
    <property type="entry name" value="BETA-1,4-MANNOSYLTRANSFERASE EGH"/>
    <property type="match status" value="1"/>
</dbReference>
<feature type="transmembrane region" description="Helical" evidence="2">
    <location>
        <begin position="855"/>
        <end position="873"/>
    </location>
</feature>
<evidence type="ECO:0000259" key="3">
    <source>
        <dbReference type="Pfam" id="PF01757"/>
    </source>
</evidence>
<reference evidence="5 6" key="1">
    <citation type="submission" date="2020-11" db="EMBL/GenBank/DDBJ databases">
        <title>Kefir isolates.</title>
        <authorList>
            <person name="Marcisauskas S."/>
            <person name="Kim Y."/>
            <person name="Blasche S."/>
        </authorList>
    </citation>
    <scope>NUCLEOTIDE SEQUENCE [LARGE SCALE GENOMIC DNA]</scope>
    <source>
        <strain evidence="5 6">KR</strain>
    </source>
</reference>
<dbReference type="GO" id="GO:0016747">
    <property type="term" value="F:acyltransferase activity, transferring groups other than amino-acyl groups"/>
    <property type="evidence" value="ECO:0007669"/>
    <property type="project" value="InterPro"/>
</dbReference>
<feature type="transmembrane region" description="Helical" evidence="2">
    <location>
        <begin position="645"/>
        <end position="666"/>
    </location>
</feature>
<dbReference type="Proteomes" id="UP000777482">
    <property type="component" value="Unassembled WGS sequence"/>
</dbReference>
<dbReference type="PANTHER" id="PTHR16779:SF1">
    <property type="entry name" value="BETA-1,4-MANNOSYLTRANSFERASE EGH"/>
    <property type="match status" value="1"/>
</dbReference>
<feature type="transmembrane region" description="Helical" evidence="2">
    <location>
        <begin position="1201"/>
        <end position="1228"/>
    </location>
</feature>
<dbReference type="GO" id="GO:0019187">
    <property type="term" value="F:beta-1,4-mannosyltransferase activity"/>
    <property type="evidence" value="ECO:0007669"/>
    <property type="project" value="InterPro"/>
</dbReference>
<feature type="transmembrane region" description="Helical" evidence="2">
    <location>
        <begin position="513"/>
        <end position="537"/>
    </location>
</feature>
<feature type="compositionally biased region" description="Basic and acidic residues" evidence="1">
    <location>
        <begin position="43"/>
        <end position="58"/>
    </location>
</feature>
<keyword evidence="2" id="KW-0812">Transmembrane</keyword>
<dbReference type="SUPFAM" id="SSF53448">
    <property type="entry name" value="Nucleotide-diphospho-sugar transferases"/>
    <property type="match status" value="1"/>
</dbReference>
<evidence type="ECO:0008006" key="7">
    <source>
        <dbReference type="Google" id="ProtNLM"/>
    </source>
</evidence>
<evidence type="ECO:0000256" key="1">
    <source>
        <dbReference type="SAM" id="MobiDB-lite"/>
    </source>
</evidence>
<keyword evidence="6" id="KW-1185">Reference proteome</keyword>
<evidence type="ECO:0000313" key="5">
    <source>
        <dbReference type="EMBL" id="KAG0664767.1"/>
    </source>
</evidence>
<feature type="transmembrane region" description="Helical" evidence="2">
    <location>
        <begin position="816"/>
        <end position="835"/>
    </location>
</feature>
<feature type="compositionally biased region" description="Polar residues" evidence="1">
    <location>
        <begin position="29"/>
        <end position="41"/>
    </location>
</feature>
<protein>
    <recommendedName>
        <fullName evidence="7">Family 2 glycosyltransferase</fullName>
    </recommendedName>
</protein>
<dbReference type="GO" id="GO:0005737">
    <property type="term" value="C:cytoplasm"/>
    <property type="evidence" value="ECO:0007669"/>
    <property type="project" value="TreeGrafter"/>
</dbReference>
<organism evidence="5 6">
    <name type="scientific">Rhodotorula mucilaginosa</name>
    <name type="common">Yeast</name>
    <name type="synonym">Rhodotorula rubra</name>
    <dbReference type="NCBI Taxonomy" id="5537"/>
    <lineage>
        <taxon>Eukaryota</taxon>
        <taxon>Fungi</taxon>
        <taxon>Dikarya</taxon>
        <taxon>Basidiomycota</taxon>
        <taxon>Pucciniomycotina</taxon>
        <taxon>Microbotryomycetes</taxon>
        <taxon>Sporidiobolales</taxon>
        <taxon>Sporidiobolaceae</taxon>
        <taxon>Rhodotorula</taxon>
    </lineage>
</organism>
<dbReference type="InterPro" id="IPR027389">
    <property type="entry name" value="B_mannosylTrfase_Bre-3/Egh"/>
</dbReference>
<evidence type="ECO:0000256" key="2">
    <source>
        <dbReference type="SAM" id="Phobius"/>
    </source>
</evidence>
<feature type="domain" description="Glycosyltransferase 2-like" evidence="4">
    <location>
        <begin position="979"/>
        <end position="1179"/>
    </location>
</feature>
<dbReference type="Pfam" id="PF13632">
    <property type="entry name" value="Glyco_trans_2_3"/>
    <property type="match status" value="1"/>
</dbReference>
<feature type="domain" description="Acyltransferase 3" evidence="3">
    <location>
        <begin position="298"/>
        <end position="695"/>
    </location>
</feature>
<dbReference type="InterPro" id="IPR002656">
    <property type="entry name" value="Acyl_transf_3_dom"/>
</dbReference>
<feature type="compositionally biased region" description="Polar residues" evidence="1">
    <location>
        <begin position="113"/>
        <end position="128"/>
    </location>
</feature>
<sequence>MYSSAHNQGSPDFDHHAGAHGQGYGAAGNLQSQNPSPSGSNDDLDRSPAGDAHARDSYLHSDLEMRKYQGLSAAGVSGYQAVGDVSEPGSPVNEGSYERSHESSSSGTKVEAASSSRLPRPETMSSEGSYDARNNYPSDSGHSHPQYGGAYTGYSDGHGQYNTNSPPAHFGRYREGSFGQHSGLESGRASTIGTDHMAQNNMPQNSSRVALNSDWRNSYDQGSEVSRGNMTIAEIAPGKEGYGRAESKYDDEKKDPAFATGGQNYAPLAPNSPAMGGAPKTATGGAPAVVVSRTNRLDWIDGLRGLASIIIFTHHFADLTWAQSHPNTLAVGSLPGFLQNGQLAVCMYFLVGGRVLAASFLKSAFTVPKAPVVHGDDEPEKPVVVRKPPGPRWLTLSSSLFRRSIRLAFPAIVVGFIQWKVCVDGLVTDAPIRAQNEFLTPSAMWEPTWCEIGDFAGFLQFCLDLFTNPNHQYMLTVGSALWTTYDQFWGSVLVYIVAATLTPLPFRGRYSLYLMICVALWWISSPNMLYMIGLWMADLYASGWVRKLQDHWKPTVAVEVCAMALALAFMAGGEKVATPADKAVGSIQVYAGKFSYDPSYVWPQYMLMSNWIPPTMILIWVEVSHAMQWFFSWGIFVWTGKISYGFYLMQFLTLYGLMPVILLHFADQNRSSYWNVVTPTYILCLMFNFFVAWVSYHLLDRVGLKLGKWIWDGLFVTKPNTAAQLPWKLCRHIFWCVTKGPVVLVRGWGKSISAKGKSLKQGFHTVIHWRTPTTRPSIPSPTDPDVLSQLHSTRWTSDLSHDKEAMRTRRLLRIQSFMWIPHLFIIPGMTALWVITHPMGAWTYDALTFSSLWRFLWIMSLPNCFFAFLGFITPDIAPQPGALEDKPVCREYIRNFFIVLVTKGSNEAAVRRGYNKLHRLEQFHPAVKVVVLTDEPYVYPDLQNIVCPKSYKSPLGKAKYKARALDYFRYHVSLGVYDWILHMDEESVTDAESLRHCLEFIRYTPHQFGQGIILYNGIGYWDNWYFTVADGIRVGDDLARFHLQNTIIQRPVFGVHGSFLMTNGEMENECTWDFGSLAEDFEFSQDAWRRGFTCGRIHGIVREQSPTTLRDFLKQRRRWFMGIRDIKGLYGLPHLAINLWTIGVFTLGATIINLPLGFIEHSSTPIWIAVCANFCFITFFTLYLWGIFFQELDFGQTWWKIPIHLLCAIIIQPFASIAEGLSAIWAMASEDFGKVRYCRTGHLEARIADFAFLPNSAHLRHPRLRFPSTHSSSIPPSSSPLSIASYSYANHHARSLLLSTFSLLFLVDFRNYLRPPIPASCAHNNHLLVQLQIEISSSFTGTVGLRFGPRRENGKPPFDTKGRERTLATGVLAREGGKDSRRPLPGGGALGAIRETARLDWLADCDGITRRRARGPATRRGAA</sequence>
<feature type="transmembrane region" description="Helical" evidence="2">
    <location>
        <begin position="1128"/>
        <end position="1154"/>
    </location>
</feature>
<dbReference type="InterPro" id="IPR029044">
    <property type="entry name" value="Nucleotide-diphossugar_trans"/>
</dbReference>
<feature type="region of interest" description="Disordered" evidence="1">
    <location>
        <begin position="1"/>
        <end position="58"/>
    </location>
</feature>
<feature type="compositionally biased region" description="Polar residues" evidence="1">
    <location>
        <begin position="1"/>
        <end position="10"/>
    </location>
</feature>
<evidence type="ECO:0000259" key="4">
    <source>
        <dbReference type="Pfam" id="PF13632"/>
    </source>
</evidence>
<dbReference type="OrthoDB" id="5819582at2759"/>
<proteinExistence type="predicted"/>
<keyword evidence="2" id="KW-1133">Transmembrane helix</keyword>
<feature type="transmembrane region" description="Helical" evidence="2">
    <location>
        <begin position="617"/>
        <end position="638"/>
    </location>
</feature>
<name>A0A9P6W506_RHOMI</name>
<gene>
    <name evidence="5" type="ORF">C6P46_000904</name>
</gene>
<accession>A0A9P6W506</accession>